<organism evidence="2 3">
    <name type="scientific">Cavenderia fasciculata</name>
    <name type="common">Slime mold</name>
    <name type="synonym">Dictyostelium fasciculatum</name>
    <dbReference type="NCBI Taxonomy" id="261658"/>
    <lineage>
        <taxon>Eukaryota</taxon>
        <taxon>Amoebozoa</taxon>
        <taxon>Evosea</taxon>
        <taxon>Eumycetozoa</taxon>
        <taxon>Dictyostelia</taxon>
        <taxon>Acytosteliales</taxon>
        <taxon>Cavenderiaceae</taxon>
        <taxon>Cavenderia</taxon>
    </lineage>
</organism>
<feature type="compositionally biased region" description="Low complexity" evidence="1">
    <location>
        <begin position="1"/>
        <end position="12"/>
    </location>
</feature>
<protein>
    <submittedName>
        <fullName evidence="2">Uncharacterized protein</fullName>
    </submittedName>
</protein>
<proteinExistence type="predicted"/>
<dbReference type="AlphaFoldDB" id="F4Q7V6"/>
<evidence type="ECO:0000313" key="2">
    <source>
        <dbReference type="EMBL" id="EGG15856.1"/>
    </source>
</evidence>
<feature type="region of interest" description="Disordered" evidence="1">
    <location>
        <begin position="1"/>
        <end position="39"/>
    </location>
</feature>
<sequence length="108" mass="12301">MSMEISSGSVLVGGRGVEKQRNSTGKSYKRSSSLKQQQQKKRLISTMYLTSTLELNMNSILIDQNDGQRFCSRNSCFFSSLSLILKVQVQSKGSKRVFYRQEGHNIHY</sequence>
<evidence type="ECO:0000256" key="1">
    <source>
        <dbReference type="SAM" id="MobiDB-lite"/>
    </source>
</evidence>
<accession>F4Q7V6</accession>
<dbReference type="RefSeq" id="XP_004352181.1">
    <property type="nucleotide sequence ID" value="XM_004352129.1"/>
</dbReference>
<keyword evidence="3" id="KW-1185">Reference proteome</keyword>
<gene>
    <name evidence="2" type="ORF">DFA_09525</name>
</gene>
<dbReference type="KEGG" id="dfa:DFA_09525"/>
<reference evidence="3" key="1">
    <citation type="journal article" date="2011" name="Genome Res.">
        <title>Phylogeny-wide analysis of social amoeba genomes highlights ancient origins for complex intercellular communication.</title>
        <authorList>
            <person name="Heidel A.J."/>
            <person name="Lawal H.M."/>
            <person name="Felder M."/>
            <person name="Schilde C."/>
            <person name="Helps N.R."/>
            <person name="Tunggal B."/>
            <person name="Rivero F."/>
            <person name="John U."/>
            <person name="Schleicher M."/>
            <person name="Eichinger L."/>
            <person name="Platzer M."/>
            <person name="Noegel A.A."/>
            <person name="Schaap P."/>
            <person name="Gloeckner G."/>
        </authorList>
    </citation>
    <scope>NUCLEOTIDE SEQUENCE [LARGE SCALE GENOMIC DNA]</scope>
    <source>
        <strain evidence="3">SH3</strain>
    </source>
</reference>
<evidence type="ECO:0000313" key="3">
    <source>
        <dbReference type="Proteomes" id="UP000007797"/>
    </source>
</evidence>
<name>F4Q7V6_CACFS</name>
<dbReference type="Proteomes" id="UP000007797">
    <property type="component" value="Unassembled WGS sequence"/>
</dbReference>
<dbReference type="GeneID" id="14868025"/>
<dbReference type="EMBL" id="GL883025">
    <property type="protein sequence ID" value="EGG15856.1"/>
    <property type="molecule type" value="Genomic_DNA"/>
</dbReference>